<keyword evidence="3 4" id="KW-0808">Transferase</keyword>
<comment type="similarity">
    <text evidence="1 4">Belongs to the UDP-glycosyltransferase family.</text>
</comment>
<reference evidence="8" key="1">
    <citation type="journal article" date="2013" name="Science">
        <title>The Amborella genome and the evolution of flowering plants.</title>
        <authorList>
            <consortium name="Amborella Genome Project"/>
        </authorList>
    </citation>
    <scope>NUCLEOTIDE SEQUENCE [LARGE SCALE GENOMIC DNA]</scope>
</reference>
<dbReference type="PANTHER" id="PTHR48046">
    <property type="entry name" value="UDP-GLYCOSYLTRANSFERASE 72E1"/>
    <property type="match status" value="1"/>
</dbReference>
<feature type="compositionally biased region" description="Basic and acidic residues" evidence="6">
    <location>
        <begin position="190"/>
        <end position="212"/>
    </location>
</feature>
<dbReference type="FunFam" id="3.40.50.2000:FF:000051">
    <property type="entry name" value="Glycosyltransferase"/>
    <property type="match status" value="1"/>
</dbReference>
<dbReference type="AlphaFoldDB" id="W1P1M0"/>
<dbReference type="InterPro" id="IPR035595">
    <property type="entry name" value="UDP_glycos_trans_CS"/>
</dbReference>
<evidence type="ECO:0000256" key="6">
    <source>
        <dbReference type="SAM" id="MobiDB-lite"/>
    </source>
</evidence>
<proteinExistence type="inferred from homology"/>
<evidence type="ECO:0000256" key="5">
    <source>
        <dbReference type="RuleBase" id="RU362057"/>
    </source>
</evidence>
<dbReference type="EC" id="2.4.1.-" evidence="5"/>
<dbReference type="Gramene" id="ERN01539">
    <property type="protein sequence ID" value="ERN01539"/>
    <property type="gene ID" value="AMTR_s00002p00271210"/>
</dbReference>
<dbReference type="CDD" id="cd03784">
    <property type="entry name" value="GT1_Gtf-like"/>
    <property type="match status" value="1"/>
</dbReference>
<dbReference type="eggNOG" id="KOG1192">
    <property type="taxonomic scope" value="Eukaryota"/>
</dbReference>
<dbReference type="HOGENOM" id="CLU_001724_3_0_1"/>
<dbReference type="Gene3D" id="3.40.50.2000">
    <property type="entry name" value="Glycogen Phosphorylase B"/>
    <property type="match status" value="2"/>
</dbReference>
<accession>W1P1M0</accession>
<protein>
    <recommendedName>
        <fullName evidence="5">Glycosyltransferase</fullName>
        <ecNumber evidence="5">2.4.1.-</ecNumber>
    </recommendedName>
</protein>
<dbReference type="GO" id="GO:0035251">
    <property type="term" value="F:UDP-glucosyltransferase activity"/>
    <property type="evidence" value="ECO:0000318"/>
    <property type="project" value="GO_Central"/>
</dbReference>
<evidence type="ECO:0000256" key="1">
    <source>
        <dbReference type="ARBA" id="ARBA00009995"/>
    </source>
</evidence>
<dbReference type="SUPFAM" id="SSF53756">
    <property type="entry name" value="UDP-Glycosyltransferase/glycogen phosphorylase"/>
    <property type="match status" value="1"/>
</dbReference>
<organism evidence="7 8">
    <name type="scientific">Amborella trichopoda</name>
    <dbReference type="NCBI Taxonomy" id="13333"/>
    <lineage>
        <taxon>Eukaryota</taxon>
        <taxon>Viridiplantae</taxon>
        <taxon>Streptophyta</taxon>
        <taxon>Embryophyta</taxon>
        <taxon>Tracheophyta</taxon>
        <taxon>Spermatophyta</taxon>
        <taxon>Magnoliopsida</taxon>
        <taxon>Amborellales</taxon>
        <taxon>Amborellaceae</taxon>
        <taxon>Amborella</taxon>
    </lineage>
</organism>
<feature type="region of interest" description="Disordered" evidence="6">
    <location>
        <begin position="189"/>
        <end position="212"/>
    </location>
</feature>
<evidence type="ECO:0000313" key="8">
    <source>
        <dbReference type="Proteomes" id="UP000017836"/>
    </source>
</evidence>
<dbReference type="PROSITE" id="PS00375">
    <property type="entry name" value="UDPGT"/>
    <property type="match status" value="1"/>
</dbReference>
<evidence type="ECO:0000256" key="3">
    <source>
        <dbReference type="ARBA" id="ARBA00022679"/>
    </source>
</evidence>
<keyword evidence="8" id="KW-1185">Reference proteome</keyword>
<evidence type="ECO:0000256" key="4">
    <source>
        <dbReference type="RuleBase" id="RU003718"/>
    </source>
</evidence>
<evidence type="ECO:0000313" key="7">
    <source>
        <dbReference type="EMBL" id="ERN01539.1"/>
    </source>
</evidence>
<dbReference type="OMA" id="KWTHEYC"/>
<dbReference type="PANTHER" id="PTHR48046:SF1">
    <property type="entry name" value="GLYCOSYLTRANSFERASE-RELATED"/>
    <property type="match status" value="1"/>
</dbReference>
<gene>
    <name evidence="7" type="ORF">AMTR_s00002p00271210</name>
</gene>
<name>W1P1M0_AMBTC</name>
<dbReference type="InterPro" id="IPR002213">
    <property type="entry name" value="UDP_glucos_trans"/>
</dbReference>
<dbReference type="EMBL" id="KI394767">
    <property type="protein sequence ID" value="ERN01539.1"/>
    <property type="molecule type" value="Genomic_DNA"/>
</dbReference>
<dbReference type="Proteomes" id="UP000017836">
    <property type="component" value="Unassembled WGS sequence"/>
</dbReference>
<dbReference type="Pfam" id="PF00201">
    <property type="entry name" value="UDPGT"/>
    <property type="match status" value="1"/>
</dbReference>
<evidence type="ECO:0000256" key="2">
    <source>
        <dbReference type="ARBA" id="ARBA00022676"/>
    </source>
</evidence>
<keyword evidence="2 4" id="KW-0328">Glycosyltransferase</keyword>
<sequence>METQRPHVAIFPSPGLGHLIPLAAFAQQLATIHGFSVTFINVSTGSSPMQDSILAGLEQTCKGFVKSVELPMMDMSDIPPDTGKVVQISLTIRRSLGSLRGLLGDLFSGLPTATGRFPAISGLIADPFCADVIELTHELQLPTYLFFTSTATLLSLMLHLPTLDQEISGEYRDLDFPVQVPGCFPIPGKDLPEQLQDREDEDPRASSNKNLERQEAWGAISVPKIVPVGPLTLDLPDNPGEECLKWLDEQPLNSVLFVCFGSGGTFTHEQMNEMAMGLEASEQRFLWVIRKPHQTSSSASFFSSTSNGEDPLAFLPLGFVSRIQGRGLVIPDWAPQGRILAHSSIGGFMSHCGWNSTLESVKNGVPMIAWPLYAEQRMNALMLANEIKVALRPKMEDDGIVYKHEIERAVRCLMEEEEGKLLREKMGELKTATDSALAKGGTSYESVNDVAEEWRFGSPIWKDMKKVSFVVGNR</sequence>